<dbReference type="InterPro" id="IPR000257">
    <property type="entry name" value="Uroporphyrinogen_deCOase"/>
</dbReference>
<dbReference type="RefSeq" id="WP_243323785.1">
    <property type="nucleotide sequence ID" value="NZ_JAKZMM010000010.1"/>
</dbReference>
<dbReference type="GO" id="GO:0008168">
    <property type="term" value="F:methyltransferase activity"/>
    <property type="evidence" value="ECO:0007669"/>
    <property type="project" value="UniProtKB-KW"/>
</dbReference>
<dbReference type="Pfam" id="PF01208">
    <property type="entry name" value="URO-D"/>
    <property type="match status" value="1"/>
</dbReference>
<feature type="domain" description="Uroporphyrinogen decarboxylase (URO-D)" evidence="1">
    <location>
        <begin position="218"/>
        <end position="415"/>
    </location>
</feature>
<sequence>MTNSKERVWNALNHRGGTPVPVDFGATTVTGIHCRIVEQLRKYYGLADKPVRIVDPFQMLGEVDEELQERMGVDLVPLFGRKNMFGIDESEVHEQVTPWGQKVLIAKGIDMTPDAEGDVYIYPEGDRSVSPSAVMPEGYYFINAIERQQPIDEALLSYQDNLEEYALLNESDLAYWKQAAGKAAATGKAVVAGFGGTALGDVAFIPAMGLKHPKGIRSVAEWYMSTLIRPDFVHALFEHQTDLAIRNYEMLWNTVGDQVDVVFTCGTDFGTQDSQFCSEEVFRELWLPYYKRLNDWIHTHTTWKIFKHSCGAVLPLIPAMIDAGFDILNPVQINAKDMDSKVLKEQFGDQLVFWGGGIDTQRVLAFGTKEEVRRQVMEQCEILGKDGGFVFNTVHNIQANVPVENVITMIETLNEIRR</sequence>
<dbReference type="SUPFAM" id="SSF51726">
    <property type="entry name" value="UROD/MetE-like"/>
    <property type="match status" value="1"/>
</dbReference>
<evidence type="ECO:0000313" key="3">
    <source>
        <dbReference type="Proteomes" id="UP001165444"/>
    </source>
</evidence>
<proteinExistence type="predicted"/>
<dbReference type="PANTHER" id="PTHR47099">
    <property type="entry name" value="METHYLCOBAMIDE:COM METHYLTRANSFERASE MTBA"/>
    <property type="match status" value="1"/>
</dbReference>
<evidence type="ECO:0000259" key="1">
    <source>
        <dbReference type="Pfam" id="PF01208"/>
    </source>
</evidence>
<keyword evidence="2" id="KW-0489">Methyltransferase</keyword>
<dbReference type="InterPro" id="IPR052024">
    <property type="entry name" value="Methanogen_methyltrans"/>
</dbReference>
<reference evidence="2 3" key="1">
    <citation type="submission" date="2022-03" db="EMBL/GenBank/DDBJ databases">
        <title>Parabacteroides sp. nov. isolated from swine feces.</title>
        <authorList>
            <person name="Bak J.E."/>
        </authorList>
    </citation>
    <scope>NUCLEOTIDE SEQUENCE [LARGE SCALE GENOMIC DNA]</scope>
    <source>
        <strain evidence="2 3">AGMB00274</strain>
    </source>
</reference>
<keyword evidence="2" id="KW-0808">Transferase</keyword>
<dbReference type="Gene3D" id="3.20.20.210">
    <property type="match status" value="1"/>
</dbReference>
<organism evidence="2 3">
    <name type="scientific">Parabacteroides faecalis</name>
    <dbReference type="NCBI Taxonomy" id="2924040"/>
    <lineage>
        <taxon>Bacteria</taxon>
        <taxon>Pseudomonadati</taxon>
        <taxon>Bacteroidota</taxon>
        <taxon>Bacteroidia</taxon>
        <taxon>Bacteroidales</taxon>
        <taxon>Tannerellaceae</taxon>
        <taxon>Parabacteroides</taxon>
    </lineage>
</organism>
<dbReference type="PANTHER" id="PTHR47099:SF1">
    <property type="entry name" value="METHYLCOBAMIDE:COM METHYLTRANSFERASE MTBA"/>
    <property type="match status" value="1"/>
</dbReference>
<dbReference type="GO" id="GO:0032259">
    <property type="term" value="P:methylation"/>
    <property type="evidence" value="ECO:0007669"/>
    <property type="project" value="UniProtKB-KW"/>
</dbReference>
<gene>
    <name evidence="2" type="ORF">MUN53_05555</name>
</gene>
<dbReference type="Proteomes" id="UP001165444">
    <property type="component" value="Unassembled WGS sequence"/>
</dbReference>
<dbReference type="InterPro" id="IPR038071">
    <property type="entry name" value="UROD/MetE-like_sf"/>
</dbReference>
<protein>
    <submittedName>
        <fullName evidence="2">Methyltransferase</fullName>
    </submittedName>
</protein>
<comment type="caution">
    <text evidence="2">The sequence shown here is derived from an EMBL/GenBank/DDBJ whole genome shotgun (WGS) entry which is preliminary data.</text>
</comment>
<keyword evidence="3" id="KW-1185">Reference proteome</keyword>
<dbReference type="EMBL" id="JAKZMM010000010">
    <property type="protein sequence ID" value="MCJ2380083.1"/>
    <property type="molecule type" value="Genomic_DNA"/>
</dbReference>
<accession>A0ABT0BZ87</accession>
<name>A0ABT0BZ87_9BACT</name>
<evidence type="ECO:0000313" key="2">
    <source>
        <dbReference type="EMBL" id="MCJ2380083.1"/>
    </source>
</evidence>